<dbReference type="GO" id="GO:0071111">
    <property type="term" value="F:cyclic-guanylate-specific phosphodiesterase activity"/>
    <property type="evidence" value="ECO:0007669"/>
    <property type="project" value="UniProtKB-EC"/>
</dbReference>
<evidence type="ECO:0000313" key="12">
    <source>
        <dbReference type="EMBL" id="EKB24234.1"/>
    </source>
</evidence>
<dbReference type="InterPro" id="IPR024744">
    <property type="entry name" value="CSS-motif_dom"/>
</dbReference>
<comment type="caution">
    <text evidence="12">The sequence shown here is derived from an EMBL/GenBank/DDBJ whole genome shotgun (WGS) entry which is preliminary data.</text>
</comment>
<dbReference type="InterPro" id="IPR001633">
    <property type="entry name" value="EAL_dom"/>
</dbReference>
<evidence type="ECO:0000256" key="7">
    <source>
        <dbReference type="ARBA" id="ARBA00022989"/>
    </source>
</evidence>
<dbReference type="EMBL" id="AGWU01000005">
    <property type="protein sequence ID" value="EKB24234.1"/>
    <property type="molecule type" value="Genomic_DNA"/>
</dbReference>
<evidence type="ECO:0000256" key="10">
    <source>
        <dbReference type="SAM" id="Phobius"/>
    </source>
</evidence>
<keyword evidence="4" id="KW-0973">c-di-GMP</keyword>
<dbReference type="PATRIC" id="fig|1073383.3.peg.427"/>
<dbReference type="SMART" id="SM00052">
    <property type="entry name" value="EAL"/>
    <property type="match status" value="1"/>
</dbReference>
<dbReference type="AlphaFoldDB" id="K1JXJ4"/>
<dbReference type="CDD" id="cd01948">
    <property type="entry name" value="EAL"/>
    <property type="match status" value="1"/>
</dbReference>
<keyword evidence="3" id="KW-1003">Cell membrane</keyword>
<evidence type="ECO:0000256" key="3">
    <source>
        <dbReference type="ARBA" id="ARBA00022475"/>
    </source>
</evidence>
<protein>
    <recommendedName>
        <fullName evidence="2">cyclic-guanylate-specific phosphodiesterase</fullName>
        <ecNumber evidence="2">3.1.4.52</ecNumber>
    </recommendedName>
</protein>
<proteinExistence type="predicted"/>
<keyword evidence="5 10" id="KW-0812">Transmembrane</keyword>
<feature type="domain" description="EAL" evidence="11">
    <location>
        <begin position="291"/>
        <end position="545"/>
    </location>
</feature>
<dbReference type="PANTHER" id="PTHR33121">
    <property type="entry name" value="CYCLIC DI-GMP PHOSPHODIESTERASE PDEF"/>
    <property type="match status" value="1"/>
</dbReference>
<organism evidence="12 13">
    <name type="scientific">Aeromonas veronii AMC34</name>
    <dbReference type="NCBI Taxonomy" id="1073383"/>
    <lineage>
        <taxon>Bacteria</taxon>
        <taxon>Pseudomonadati</taxon>
        <taxon>Pseudomonadota</taxon>
        <taxon>Gammaproteobacteria</taxon>
        <taxon>Aeromonadales</taxon>
        <taxon>Aeromonadaceae</taxon>
        <taxon>Aeromonas</taxon>
    </lineage>
</organism>
<evidence type="ECO:0000256" key="5">
    <source>
        <dbReference type="ARBA" id="ARBA00022692"/>
    </source>
</evidence>
<evidence type="ECO:0000256" key="8">
    <source>
        <dbReference type="ARBA" id="ARBA00023136"/>
    </source>
</evidence>
<dbReference type="Pfam" id="PF00563">
    <property type="entry name" value="EAL"/>
    <property type="match status" value="1"/>
</dbReference>
<evidence type="ECO:0000256" key="4">
    <source>
        <dbReference type="ARBA" id="ARBA00022636"/>
    </source>
</evidence>
<evidence type="ECO:0000259" key="11">
    <source>
        <dbReference type="PROSITE" id="PS50883"/>
    </source>
</evidence>
<name>K1JXJ4_AERVE</name>
<evidence type="ECO:0000256" key="2">
    <source>
        <dbReference type="ARBA" id="ARBA00012282"/>
    </source>
</evidence>
<reference evidence="12 13" key="1">
    <citation type="submission" date="2012-06" db="EMBL/GenBank/DDBJ databases">
        <title>The Genome Sequence of Aeromonas veronii AMC34.</title>
        <authorList>
            <consortium name="The Broad Institute Genome Sequencing Platform"/>
            <person name="Earl A."/>
            <person name="Ward D."/>
            <person name="Feldgarden M."/>
            <person name="Gevers D."/>
            <person name="Graf J."/>
            <person name="Tomasi A."/>
            <person name="Horneman A."/>
            <person name="Walker B."/>
            <person name="Young S.K."/>
            <person name="Zeng Q."/>
            <person name="Gargeya S."/>
            <person name="Fitzgerald M."/>
            <person name="Haas B."/>
            <person name="Abouelleil A."/>
            <person name="Alvarado L."/>
            <person name="Arachchi H.M."/>
            <person name="Berlin A.M."/>
            <person name="Chapman S.B."/>
            <person name="Goldberg J."/>
            <person name="Griggs A."/>
            <person name="Gujja S."/>
            <person name="Hansen M."/>
            <person name="Howarth C."/>
            <person name="Imamovic A."/>
            <person name="Larimer J."/>
            <person name="McCowan C."/>
            <person name="Montmayeur A."/>
            <person name="Murphy C."/>
            <person name="Neiman D."/>
            <person name="Pearson M."/>
            <person name="Priest M."/>
            <person name="Roberts A."/>
            <person name="Saif S."/>
            <person name="Shea T."/>
            <person name="Sisk P."/>
            <person name="Sykes S."/>
            <person name="Wortman J."/>
            <person name="Nusbaum C."/>
            <person name="Birren B."/>
        </authorList>
    </citation>
    <scope>NUCLEOTIDE SEQUENCE [LARGE SCALE GENOMIC DNA]</scope>
    <source>
        <strain evidence="12 13">AMC34</strain>
    </source>
</reference>
<accession>K1JXJ4</accession>
<keyword evidence="7 10" id="KW-1133">Transmembrane helix</keyword>
<dbReference type="Proteomes" id="UP000006087">
    <property type="component" value="Unassembled WGS sequence"/>
</dbReference>
<keyword evidence="8 10" id="KW-0472">Membrane</keyword>
<dbReference type="InterPro" id="IPR050706">
    <property type="entry name" value="Cyclic-di-GMP_PDE-like"/>
</dbReference>
<evidence type="ECO:0000256" key="1">
    <source>
        <dbReference type="ARBA" id="ARBA00004651"/>
    </source>
</evidence>
<dbReference type="SUPFAM" id="SSF141868">
    <property type="entry name" value="EAL domain-like"/>
    <property type="match status" value="1"/>
</dbReference>
<dbReference type="Pfam" id="PF12792">
    <property type="entry name" value="CSS-motif"/>
    <property type="match status" value="1"/>
</dbReference>
<feature type="transmembrane region" description="Helical" evidence="10">
    <location>
        <begin position="17"/>
        <end position="39"/>
    </location>
</feature>
<gene>
    <name evidence="12" type="ORF">HMPREF1168_00419</name>
</gene>
<dbReference type="PANTHER" id="PTHR33121:SF80">
    <property type="entry name" value="CYCLIC DI-GMP PHOSPHODIESTERASE PDEL"/>
    <property type="match status" value="1"/>
</dbReference>
<dbReference type="HOGENOM" id="CLU_000445_131_0_6"/>
<dbReference type="EC" id="3.1.4.52" evidence="2"/>
<comment type="subcellular location">
    <subcellularLocation>
        <location evidence="1">Cell membrane</location>
        <topology evidence="1">Multi-pass membrane protein</topology>
    </subcellularLocation>
</comment>
<comment type="catalytic activity">
    <reaction evidence="9">
        <text>3',3'-c-di-GMP + H2O = 5'-phosphoguanylyl(3'-&gt;5')guanosine + H(+)</text>
        <dbReference type="Rhea" id="RHEA:24902"/>
        <dbReference type="ChEBI" id="CHEBI:15377"/>
        <dbReference type="ChEBI" id="CHEBI:15378"/>
        <dbReference type="ChEBI" id="CHEBI:58754"/>
        <dbReference type="ChEBI" id="CHEBI:58805"/>
        <dbReference type="EC" id="3.1.4.52"/>
    </reaction>
</comment>
<evidence type="ECO:0000256" key="6">
    <source>
        <dbReference type="ARBA" id="ARBA00022801"/>
    </source>
</evidence>
<feature type="transmembrane region" description="Helical" evidence="10">
    <location>
        <begin position="268"/>
        <end position="288"/>
    </location>
</feature>
<dbReference type="Gene3D" id="3.20.20.450">
    <property type="entry name" value="EAL domain"/>
    <property type="match status" value="1"/>
</dbReference>
<dbReference type="InterPro" id="IPR035919">
    <property type="entry name" value="EAL_sf"/>
</dbReference>
<feature type="transmembrane region" description="Helical" evidence="10">
    <location>
        <begin position="45"/>
        <end position="66"/>
    </location>
</feature>
<evidence type="ECO:0000256" key="9">
    <source>
        <dbReference type="ARBA" id="ARBA00034290"/>
    </source>
</evidence>
<sequence length="560" mass="62641">MTGRETVLRYRCEMSSFLFGLCGLARRIAAWFFMFLFRIDLSRTGLRFGGALLVFTLPLLVGGWLIHSNYVQELKAESSASAHKARTLMESMLDHAEQANRSVLPLVNAPCRDNLLVLRKKVAIEPFLRSVNLVRNGIINCTSLFGEANDADDGSIYAGRKLLLMSGNRVRQNHPLLVVRTEQGKDAALSAIDSTQLSFMLTMSGKSSALYLQVGSAWLDESGRYLSEAPTLQRGISLALTSSHYPFTIHAGYAMPVYWTSLWAARHVALSWLAVSSLLLAWLVWWVLGRPGSPTDELRRALRAREFVPYLQPLIASHDGKMMGAEVLMRWEHVNEGVIRPDLFIPQAEESGLIVPMTTHIMKQVATRLNRSQEQLPDGFHISFNISAAHCHDFALLAECRAFLGHFLPGKVVLVLELTERELLMSDPQTLSLFRQLDEMGVKLAIDDFGTGHSSLAYLQQFHVDYLKIDKSFIARIGTESLSEHIVDNVIDLATRLGLALVAEGVESERQADYLRAKGVDYLQGYLFARPMPLRQFCEELLPEEAQTRQPDGRGIPNAT</sequence>
<keyword evidence="6" id="KW-0378">Hydrolase</keyword>
<dbReference type="FunFam" id="3.20.20.450:FF:000001">
    <property type="entry name" value="Cyclic di-GMP phosphodiesterase yahA"/>
    <property type="match status" value="1"/>
</dbReference>
<evidence type="ECO:0000313" key="13">
    <source>
        <dbReference type="Proteomes" id="UP000006087"/>
    </source>
</evidence>
<dbReference type="GO" id="GO:0005886">
    <property type="term" value="C:plasma membrane"/>
    <property type="evidence" value="ECO:0007669"/>
    <property type="project" value="UniProtKB-SubCell"/>
</dbReference>
<dbReference type="PROSITE" id="PS50883">
    <property type="entry name" value="EAL"/>
    <property type="match status" value="1"/>
</dbReference>